<feature type="transmembrane region" description="Helical" evidence="1">
    <location>
        <begin position="7"/>
        <end position="26"/>
    </location>
</feature>
<reference evidence="2 3" key="1">
    <citation type="submission" date="2013-02" db="EMBL/GenBank/DDBJ databases">
        <title>The Genome Sequence of Enterococcus phoeniculicola BAA-412.</title>
        <authorList>
            <consortium name="The Broad Institute Genome Sequencing Platform"/>
            <consortium name="The Broad Institute Genome Sequencing Center for Infectious Disease"/>
            <person name="Earl A.M."/>
            <person name="Gilmore M.S."/>
            <person name="Lebreton F."/>
            <person name="Walker B."/>
            <person name="Young S.K."/>
            <person name="Zeng Q."/>
            <person name="Gargeya S."/>
            <person name="Fitzgerald M."/>
            <person name="Haas B."/>
            <person name="Abouelleil A."/>
            <person name="Alvarado L."/>
            <person name="Arachchi H.M."/>
            <person name="Berlin A.M."/>
            <person name="Chapman S.B."/>
            <person name="Dewar J."/>
            <person name="Goldberg J."/>
            <person name="Griggs A."/>
            <person name="Gujja S."/>
            <person name="Hansen M."/>
            <person name="Howarth C."/>
            <person name="Imamovic A."/>
            <person name="Larimer J."/>
            <person name="McCowan C."/>
            <person name="Murphy C."/>
            <person name="Neiman D."/>
            <person name="Pearson M."/>
            <person name="Priest M."/>
            <person name="Roberts A."/>
            <person name="Saif S."/>
            <person name="Shea T."/>
            <person name="Sisk P."/>
            <person name="Sykes S."/>
            <person name="Wortman J."/>
            <person name="Nusbaum C."/>
            <person name="Birren B."/>
        </authorList>
    </citation>
    <scope>NUCLEOTIDE SEQUENCE [LARGE SCALE GENOMIC DNA]</scope>
    <source>
        <strain evidence="2 3">ATCC BAA-412</strain>
    </source>
</reference>
<dbReference type="HOGENOM" id="CLU_1188492_0_0_9"/>
<dbReference type="AlphaFoldDB" id="R3W1W4"/>
<keyword evidence="3" id="KW-1185">Reference proteome</keyword>
<protein>
    <submittedName>
        <fullName evidence="2">Uncharacterized protein</fullName>
    </submittedName>
</protein>
<gene>
    <name evidence="2" type="ORF">UC3_03411</name>
</gene>
<evidence type="ECO:0000313" key="3">
    <source>
        <dbReference type="Proteomes" id="UP000013785"/>
    </source>
</evidence>
<keyword evidence="1" id="KW-0812">Transmembrane</keyword>
<comment type="caution">
    <text evidence="2">The sequence shown here is derived from an EMBL/GenBank/DDBJ whole genome shotgun (WGS) entry which is preliminary data.</text>
</comment>
<keyword evidence="1" id="KW-0472">Membrane</keyword>
<keyword evidence="1" id="KW-1133">Transmembrane helix</keyword>
<proteinExistence type="predicted"/>
<dbReference type="RefSeq" id="WP_010770041.1">
    <property type="nucleotide sequence ID" value="NZ_ASWE01000001.1"/>
</dbReference>
<evidence type="ECO:0000313" key="2">
    <source>
        <dbReference type="EMBL" id="EOL41426.1"/>
    </source>
</evidence>
<sequence>MKKMKRLPLFVVSILVIAGVIIYFVFLRNDGPYADIAGEWQRDTSLHTGNETTKAVWEIEKEIGKSELQTLKIDSKGNLTLHNKLLDIKKDEDDFQLPKKREKKVKEISLEVKKMKREESPMFSEYLDAILRGLATYGSGSDFKKEFNVEELKEIIKESNYSKKQLSELAKQRQEQLEENPEMYQNIVVSDNLITYEVHPEGEYFIRLVDADTIELVNKEKENEYVLGIYNRK</sequence>
<dbReference type="PATRIC" id="fig|1158610.3.peg.3405"/>
<accession>R3W1W4</accession>
<dbReference type="EMBL" id="AJAT01000019">
    <property type="protein sequence ID" value="EOL41426.1"/>
    <property type="molecule type" value="Genomic_DNA"/>
</dbReference>
<dbReference type="Proteomes" id="UP000013785">
    <property type="component" value="Unassembled WGS sequence"/>
</dbReference>
<dbReference type="OrthoDB" id="10007119at2"/>
<name>R3W1W4_9ENTE</name>
<evidence type="ECO:0000256" key="1">
    <source>
        <dbReference type="SAM" id="Phobius"/>
    </source>
</evidence>
<organism evidence="2 3">
    <name type="scientific">Enterococcus phoeniculicola ATCC BAA-412</name>
    <dbReference type="NCBI Taxonomy" id="1158610"/>
    <lineage>
        <taxon>Bacteria</taxon>
        <taxon>Bacillati</taxon>
        <taxon>Bacillota</taxon>
        <taxon>Bacilli</taxon>
        <taxon>Lactobacillales</taxon>
        <taxon>Enterococcaceae</taxon>
        <taxon>Enterococcus</taxon>
    </lineage>
</organism>